<dbReference type="EMBL" id="JAAALK010000086">
    <property type="protein sequence ID" value="KAG8082609.1"/>
    <property type="molecule type" value="Genomic_DNA"/>
</dbReference>
<reference evidence="1" key="1">
    <citation type="journal article" date="2021" name="bioRxiv">
        <title>Whole Genome Assembly and Annotation of Northern Wild Rice, Zizania palustris L., Supports a Whole Genome Duplication in the Zizania Genus.</title>
        <authorList>
            <person name="Haas M."/>
            <person name="Kono T."/>
            <person name="Macchietto M."/>
            <person name="Millas R."/>
            <person name="McGilp L."/>
            <person name="Shao M."/>
            <person name="Duquette J."/>
            <person name="Hirsch C.N."/>
            <person name="Kimball J."/>
        </authorList>
    </citation>
    <scope>NUCLEOTIDE SEQUENCE</scope>
    <source>
        <tissue evidence="1">Fresh leaf tissue</tissue>
    </source>
</reference>
<comment type="caution">
    <text evidence="1">The sequence shown here is derived from an EMBL/GenBank/DDBJ whole genome shotgun (WGS) entry which is preliminary data.</text>
</comment>
<gene>
    <name evidence="1" type="ORF">GUJ93_ZPchr0014g47675</name>
</gene>
<accession>A0A8J5W6V4</accession>
<proteinExistence type="predicted"/>
<evidence type="ECO:0000313" key="1">
    <source>
        <dbReference type="EMBL" id="KAG8082609.1"/>
    </source>
</evidence>
<organism evidence="1 2">
    <name type="scientific">Zizania palustris</name>
    <name type="common">Northern wild rice</name>
    <dbReference type="NCBI Taxonomy" id="103762"/>
    <lineage>
        <taxon>Eukaryota</taxon>
        <taxon>Viridiplantae</taxon>
        <taxon>Streptophyta</taxon>
        <taxon>Embryophyta</taxon>
        <taxon>Tracheophyta</taxon>
        <taxon>Spermatophyta</taxon>
        <taxon>Magnoliopsida</taxon>
        <taxon>Liliopsida</taxon>
        <taxon>Poales</taxon>
        <taxon>Poaceae</taxon>
        <taxon>BOP clade</taxon>
        <taxon>Oryzoideae</taxon>
        <taxon>Oryzeae</taxon>
        <taxon>Zizaniinae</taxon>
        <taxon>Zizania</taxon>
    </lineage>
</organism>
<reference evidence="1" key="2">
    <citation type="submission" date="2021-02" db="EMBL/GenBank/DDBJ databases">
        <authorList>
            <person name="Kimball J.A."/>
            <person name="Haas M.W."/>
            <person name="Macchietto M."/>
            <person name="Kono T."/>
            <person name="Duquette J."/>
            <person name="Shao M."/>
        </authorList>
    </citation>
    <scope>NUCLEOTIDE SEQUENCE</scope>
    <source>
        <tissue evidence="1">Fresh leaf tissue</tissue>
    </source>
</reference>
<dbReference type="Proteomes" id="UP000729402">
    <property type="component" value="Unassembled WGS sequence"/>
</dbReference>
<name>A0A8J5W6V4_ZIZPA</name>
<evidence type="ECO:0000313" key="2">
    <source>
        <dbReference type="Proteomes" id="UP000729402"/>
    </source>
</evidence>
<sequence>MHCGLARQLVAIHHVTRLMLPRRRRRVSRPGSRWSSPKWRLPAADCMRAAEERRVPAGRRT</sequence>
<dbReference type="AlphaFoldDB" id="A0A8J5W6V4"/>
<keyword evidence="2" id="KW-1185">Reference proteome</keyword>
<protein>
    <submittedName>
        <fullName evidence="1">Uncharacterized protein</fullName>
    </submittedName>
</protein>